<dbReference type="Pfam" id="PF07729">
    <property type="entry name" value="FCD"/>
    <property type="match status" value="1"/>
</dbReference>
<dbReference type="InterPro" id="IPR000524">
    <property type="entry name" value="Tscrpt_reg_HTH_GntR"/>
</dbReference>
<dbReference type="AlphaFoldDB" id="A0A239P4R0"/>
<dbReference type="PROSITE" id="PS50949">
    <property type="entry name" value="HTH_GNTR"/>
    <property type="match status" value="1"/>
</dbReference>
<dbReference type="PANTHER" id="PTHR43537:SF24">
    <property type="entry name" value="GLUCONATE OPERON TRANSCRIPTIONAL REPRESSOR"/>
    <property type="match status" value="1"/>
</dbReference>
<evidence type="ECO:0000313" key="6">
    <source>
        <dbReference type="Proteomes" id="UP000198318"/>
    </source>
</evidence>
<dbReference type="Gene3D" id="1.20.120.530">
    <property type="entry name" value="GntR ligand-binding domain-like"/>
    <property type="match status" value="1"/>
</dbReference>
<dbReference type="Proteomes" id="UP000198318">
    <property type="component" value="Unassembled WGS sequence"/>
</dbReference>
<evidence type="ECO:0000259" key="4">
    <source>
        <dbReference type="PROSITE" id="PS50949"/>
    </source>
</evidence>
<dbReference type="PRINTS" id="PR00035">
    <property type="entry name" value="HTHGNTR"/>
</dbReference>
<organism evidence="5 6">
    <name type="scientific">Actinomadura meyerae</name>
    <dbReference type="NCBI Taxonomy" id="240840"/>
    <lineage>
        <taxon>Bacteria</taxon>
        <taxon>Bacillati</taxon>
        <taxon>Actinomycetota</taxon>
        <taxon>Actinomycetes</taxon>
        <taxon>Streptosporangiales</taxon>
        <taxon>Thermomonosporaceae</taxon>
        <taxon>Actinomadura</taxon>
    </lineage>
</organism>
<name>A0A239P4R0_9ACTN</name>
<evidence type="ECO:0000256" key="2">
    <source>
        <dbReference type="ARBA" id="ARBA00023125"/>
    </source>
</evidence>
<evidence type="ECO:0000256" key="1">
    <source>
        <dbReference type="ARBA" id="ARBA00023015"/>
    </source>
</evidence>
<gene>
    <name evidence="5" type="ORF">SAMN05443665_106910</name>
</gene>
<dbReference type="Pfam" id="PF00392">
    <property type="entry name" value="GntR"/>
    <property type="match status" value="1"/>
</dbReference>
<keyword evidence="1" id="KW-0805">Transcription regulation</keyword>
<keyword evidence="3" id="KW-0804">Transcription</keyword>
<protein>
    <submittedName>
        <fullName evidence="5">Transcriptional regulator, GntR family</fullName>
    </submittedName>
</protein>
<evidence type="ECO:0000313" key="5">
    <source>
        <dbReference type="EMBL" id="SNT62111.1"/>
    </source>
</evidence>
<dbReference type="InterPro" id="IPR008920">
    <property type="entry name" value="TF_FadR/GntR_C"/>
</dbReference>
<dbReference type="EMBL" id="FZOR01000069">
    <property type="protein sequence ID" value="SNT62111.1"/>
    <property type="molecule type" value="Genomic_DNA"/>
</dbReference>
<dbReference type="SMART" id="SM00895">
    <property type="entry name" value="FCD"/>
    <property type="match status" value="1"/>
</dbReference>
<dbReference type="GO" id="GO:0003677">
    <property type="term" value="F:DNA binding"/>
    <property type="evidence" value="ECO:0007669"/>
    <property type="project" value="UniProtKB-KW"/>
</dbReference>
<sequence>MPGERPARGRESMTQVVARRLRDSIQSGELEPGARVRQETVAAELGVSRIPVREALRQLESEGLVVIVPNSGAKVAVLDFEEYTEIYKMRERLEPLAFSESVGRLTGEQRDDIARLLAELEAVTGDGQAYLEGDRRFHLACYAGVPTPRLLKMIVDFWNTTQRYRRILIGTFSRDDYELNNFEHRLIAEAALNGSTRRGEDLIRMHIERSRLRLSHHRGLFDR</sequence>
<feature type="domain" description="HTH gntR-type" evidence="4">
    <location>
        <begin position="11"/>
        <end position="78"/>
    </location>
</feature>
<accession>A0A239P4R0</accession>
<evidence type="ECO:0000256" key="3">
    <source>
        <dbReference type="ARBA" id="ARBA00023163"/>
    </source>
</evidence>
<dbReference type="InterPro" id="IPR011711">
    <property type="entry name" value="GntR_C"/>
</dbReference>
<keyword evidence="6" id="KW-1185">Reference proteome</keyword>
<dbReference type="PANTHER" id="PTHR43537">
    <property type="entry name" value="TRANSCRIPTIONAL REGULATOR, GNTR FAMILY"/>
    <property type="match status" value="1"/>
</dbReference>
<dbReference type="CDD" id="cd07377">
    <property type="entry name" value="WHTH_GntR"/>
    <property type="match status" value="1"/>
</dbReference>
<dbReference type="InterPro" id="IPR036388">
    <property type="entry name" value="WH-like_DNA-bd_sf"/>
</dbReference>
<keyword evidence="2" id="KW-0238">DNA-binding</keyword>
<dbReference type="GO" id="GO:0003700">
    <property type="term" value="F:DNA-binding transcription factor activity"/>
    <property type="evidence" value="ECO:0007669"/>
    <property type="project" value="InterPro"/>
</dbReference>
<dbReference type="Gene3D" id="1.10.10.10">
    <property type="entry name" value="Winged helix-like DNA-binding domain superfamily/Winged helix DNA-binding domain"/>
    <property type="match status" value="1"/>
</dbReference>
<dbReference type="InterPro" id="IPR036390">
    <property type="entry name" value="WH_DNA-bd_sf"/>
</dbReference>
<dbReference type="SMART" id="SM00345">
    <property type="entry name" value="HTH_GNTR"/>
    <property type="match status" value="1"/>
</dbReference>
<proteinExistence type="predicted"/>
<dbReference type="SUPFAM" id="SSF48008">
    <property type="entry name" value="GntR ligand-binding domain-like"/>
    <property type="match status" value="1"/>
</dbReference>
<dbReference type="RefSeq" id="WP_089331038.1">
    <property type="nucleotide sequence ID" value="NZ_FZOR01000069.1"/>
</dbReference>
<dbReference type="SUPFAM" id="SSF46785">
    <property type="entry name" value="Winged helix' DNA-binding domain"/>
    <property type="match status" value="1"/>
</dbReference>
<reference evidence="5 6" key="1">
    <citation type="submission" date="2017-06" db="EMBL/GenBank/DDBJ databases">
        <authorList>
            <person name="Kim H.J."/>
            <person name="Triplett B.A."/>
        </authorList>
    </citation>
    <scope>NUCLEOTIDE SEQUENCE [LARGE SCALE GENOMIC DNA]</scope>
    <source>
        <strain evidence="5 6">DSM 44715</strain>
    </source>
</reference>